<evidence type="ECO:0000256" key="4">
    <source>
        <dbReference type="ARBA" id="ARBA00022801"/>
    </source>
</evidence>
<comment type="similarity">
    <text evidence="2">Belongs to the glycosyl hydrolase 81 family.</text>
</comment>
<dbReference type="PANTHER" id="PTHR31983">
    <property type="entry name" value="ENDO-1,3(4)-BETA-GLUCANASE 1"/>
    <property type="match status" value="1"/>
</dbReference>
<dbReference type="InterPro" id="IPR005200">
    <property type="entry name" value="Endo-beta-glucanase"/>
</dbReference>
<comment type="caution">
    <text evidence="11">The sequence shown here is derived from an EMBL/GenBank/DDBJ whole genome shotgun (WGS) entry which is preliminary data.</text>
</comment>
<comment type="catalytic activity">
    <reaction evidence="1">
        <text>Hydrolysis of (1-&gt;3)-beta-D-glucosidic linkages in (1-&gt;3)-beta-D-glucans.</text>
        <dbReference type="EC" id="3.2.1.39"/>
    </reaction>
</comment>
<reference evidence="11" key="1">
    <citation type="submission" date="2023-10" db="EMBL/GenBank/DDBJ databases">
        <authorList>
            <person name="Chen Y."/>
            <person name="Shah S."/>
            <person name="Dougan E. K."/>
            <person name="Thang M."/>
            <person name="Chan C."/>
        </authorList>
    </citation>
    <scope>NUCLEOTIDE SEQUENCE [LARGE SCALE GENOMIC DNA]</scope>
</reference>
<evidence type="ECO:0000256" key="5">
    <source>
        <dbReference type="ARBA" id="ARBA00023277"/>
    </source>
</evidence>
<evidence type="ECO:0000256" key="9">
    <source>
        <dbReference type="SAM" id="MobiDB-lite"/>
    </source>
</evidence>
<keyword evidence="4" id="KW-0378">Hydrolase</keyword>
<sequence>MESPGWGPCLPRPRCGSTPRTTRPTFWSGAGQLAVHALLVQLPVMVFDRMAYNDLGWPLCLLLLGLHGACLGPGAWRRRLGMGGCYVLHGLRMAVDAVCSLGGMTGWTFIFEEDLARYQYARESWVVFHQQPPEKWWAKRQWDSFQQGMSTICGLAVPMLLSAWNPTEHLHPLELLGWGLWISFWALENLADRQKRLFLLECRRLDAVSVTEAEREELRAATLGMSPWDGSEFWLWTRCRHPNYFGEWMCWVSLSLAAVPSLVALASRGCASWRVCALALLLLHTPRMFYDCLVHWTGAAAAEHFSVRKRPAYREYQRTVRCFFPVEVPFVDHHRQAGWPRPAASDKDLRAGLSAKKAELRSGAARSFPAAAGRLLSEPEAFPAGHADHADFGGRTYRGSEKEKSHGHIVRFPDRAAAGPGPPPVAAAAGGPRLHGPSTRGGRGGRGGAPSGPAAGARRGDPFPPPFGLRADTYFSGKMLARLARLVVIADELGEAKESYFSDMVKRLTERIEVWLREDAEAPFVYDAAWGGLVSCGCLYDDCEGECGPRCANAGEPASSCPALEARAPRVPLQRGDTTNQAPGMNFGNGYYNDHHFHYGYFVYSAAVAAKYAPKWEEEWREQILALVRDYANPSAEDPHFPVARHKDWFLGISWAGGIPQAYENGRNQESTSEAIHSYYACVRWSHYCGRGFFNGRRRQRAAGLTECIAFQFFGSVPWRWAFFVLPASDVPRFRKSIAARWRTSWKLLSPVLPHLAL</sequence>
<dbReference type="EMBL" id="CAUYUJ010005376">
    <property type="protein sequence ID" value="CAK0813431.1"/>
    <property type="molecule type" value="Genomic_DNA"/>
</dbReference>
<feature type="region of interest" description="Disordered" evidence="9">
    <location>
        <begin position="1"/>
        <end position="21"/>
    </location>
</feature>
<evidence type="ECO:0000313" key="12">
    <source>
        <dbReference type="Proteomes" id="UP001189429"/>
    </source>
</evidence>
<evidence type="ECO:0000259" key="10">
    <source>
        <dbReference type="Pfam" id="PF17652"/>
    </source>
</evidence>
<keyword evidence="5" id="KW-0119">Carbohydrate metabolism</keyword>
<protein>
    <recommendedName>
        <fullName evidence="3">glucan endo-1,3-beta-D-glucosidase</fullName>
        <ecNumber evidence="3">3.2.1.39</ecNumber>
    </recommendedName>
</protein>
<dbReference type="Pfam" id="PF17652">
    <property type="entry name" value="Glyco_hydro81C"/>
    <property type="match status" value="2"/>
</dbReference>
<feature type="domain" description="Glycosyl hydrolase family 81 C-terminal" evidence="10">
    <location>
        <begin position="473"/>
        <end position="543"/>
    </location>
</feature>
<gene>
    <name evidence="11" type="ORF">PCOR1329_LOCUS17355</name>
</gene>
<keyword evidence="8" id="KW-0624">Polysaccharide degradation</keyword>
<evidence type="ECO:0000256" key="3">
    <source>
        <dbReference type="ARBA" id="ARBA00012780"/>
    </source>
</evidence>
<feature type="region of interest" description="Disordered" evidence="9">
    <location>
        <begin position="384"/>
        <end position="464"/>
    </location>
</feature>
<evidence type="ECO:0000256" key="8">
    <source>
        <dbReference type="ARBA" id="ARBA00023326"/>
    </source>
</evidence>
<feature type="non-terminal residue" evidence="11">
    <location>
        <position position="758"/>
    </location>
</feature>
<dbReference type="Proteomes" id="UP001189429">
    <property type="component" value="Unassembled WGS sequence"/>
</dbReference>
<dbReference type="PROSITE" id="PS52008">
    <property type="entry name" value="GH81"/>
    <property type="match status" value="1"/>
</dbReference>
<feature type="domain" description="Glycosyl hydrolase family 81 C-terminal" evidence="10">
    <location>
        <begin position="581"/>
        <end position="690"/>
    </location>
</feature>
<dbReference type="Pfam" id="PF06966">
    <property type="entry name" value="DUF1295"/>
    <property type="match status" value="1"/>
</dbReference>
<evidence type="ECO:0000256" key="1">
    <source>
        <dbReference type="ARBA" id="ARBA00000382"/>
    </source>
</evidence>
<keyword evidence="6" id="KW-0326">Glycosidase</keyword>
<dbReference type="PANTHER" id="PTHR31983:SF0">
    <property type="entry name" value="GLUCAN ENDO-1,3-BETA-D-GLUCOSIDASE 2"/>
    <property type="match status" value="1"/>
</dbReference>
<feature type="compositionally biased region" description="Basic and acidic residues" evidence="9">
    <location>
        <begin position="386"/>
        <end position="414"/>
    </location>
</feature>
<dbReference type="Gene3D" id="1.20.120.1630">
    <property type="match status" value="1"/>
</dbReference>
<feature type="compositionally biased region" description="Low complexity" evidence="9">
    <location>
        <begin position="426"/>
        <end position="438"/>
    </location>
</feature>
<dbReference type="InterPro" id="IPR040720">
    <property type="entry name" value="GH81_C"/>
</dbReference>
<dbReference type="InterPro" id="IPR010721">
    <property type="entry name" value="UstE-like"/>
</dbReference>
<evidence type="ECO:0000256" key="7">
    <source>
        <dbReference type="ARBA" id="ARBA00023316"/>
    </source>
</evidence>
<organism evidence="11 12">
    <name type="scientific">Prorocentrum cordatum</name>
    <dbReference type="NCBI Taxonomy" id="2364126"/>
    <lineage>
        <taxon>Eukaryota</taxon>
        <taxon>Sar</taxon>
        <taxon>Alveolata</taxon>
        <taxon>Dinophyceae</taxon>
        <taxon>Prorocentrales</taxon>
        <taxon>Prorocentraceae</taxon>
        <taxon>Prorocentrum</taxon>
    </lineage>
</organism>
<accession>A0ABN9R3S8</accession>
<evidence type="ECO:0000256" key="2">
    <source>
        <dbReference type="ARBA" id="ARBA00010730"/>
    </source>
</evidence>
<feature type="compositionally biased region" description="Gly residues" evidence="9">
    <location>
        <begin position="439"/>
        <end position="450"/>
    </location>
</feature>
<evidence type="ECO:0000313" key="11">
    <source>
        <dbReference type="EMBL" id="CAK0813431.1"/>
    </source>
</evidence>
<proteinExistence type="inferred from homology"/>
<evidence type="ECO:0000256" key="6">
    <source>
        <dbReference type="ARBA" id="ARBA00023295"/>
    </source>
</evidence>
<keyword evidence="12" id="KW-1185">Reference proteome</keyword>
<keyword evidence="7" id="KW-0961">Cell wall biogenesis/degradation</keyword>
<name>A0ABN9R3S8_9DINO</name>
<dbReference type="EC" id="3.2.1.39" evidence="3"/>